<feature type="domain" description="DUF2062" evidence="3">
    <location>
        <begin position="256"/>
        <end position="386"/>
    </location>
</feature>
<feature type="transmembrane region" description="Helical" evidence="1">
    <location>
        <begin position="217"/>
        <end position="235"/>
    </location>
</feature>
<dbReference type="PANTHER" id="PTHR10859:SF91">
    <property type="entry name" value="DOLICHYL-PHOSPHATE BETA-GLUCOSYLTRANSFERASE"/>
    <property type="match status" value="1"/>
</dbReference>
<dbReference type="CDD" id="cd04179">
    <property type="entry name" value="DPM_DPG-synthase_like"/>
    <property type="match status" value="1"/>
</dbReference>
<dbReference type="InterPro" id="IPR029044">
    <property type="entry name" value="Nucleotide-diphossugar_trans"/>
</dbReference>
<dbReference type="InterPro" id="IPR018639">
    <property type="entry name" value="DUF2062"/>
</dbReference>
<dbReference type="Pfam" id="PF09835">
    <property type="entry name" value="DUF2062"/>
    <property type="match status" value="1"/>
</dbReference>
<dbReference type="InterPro" id="IPR001173">
    <property type="entry name" value="Glyco_trans_2-like"/>
</dbReference>
<keyword evidence="1" id="KW-0472">Membrane</keyword>
<dbReference type="Gene3D" id="3.90.550.10">
    <property type="entry name" value="Spore Coat Polysaccharide Biosynthesis Protein SpsA, Chain A"/>
    <property type="match status" value="1"/>
</dbReference>
<keyword evidence="5" id="KW-1185">Reference proteome</keyword>
<dbReference type="OrthoDB" id="9810303at2"/>
<name>A0A3P1B384_9FLAO</name>
<dbReference type="Pfam" id="PF00535">
    <property type="entry name" value="Glycos_transf_2"/>
    <property type="match status" value="1"/>
</dbReference>
<feature type="domain" description="Glycosyltransferase 2-like" evidence="2">
    <location>
        <begin position="11"/>
        <end position="149"/>
    </location>
</feature>
<proteinExistence type="predicted"/>
<evidence type="ECO:0000259" key="3">
    <source>
        <dbReference type="Pfam" id="PF09835"/>
    </source>
</evidence>
<dbReference type="AlphaFoldDB" id="A0A3P1B384"/>
<evidence type="ECO:0000313" key="5">
    <source>
        <dbReference type="Proteomes" id="UP000268372"/>
    </source>
</evidence>
<feature type="transmembrane region" description="Helical" evidence="1">
    <location>
        <begin position="271"/>
        <end position="297"/>
    </location>
</feature>
<gene>
    <name evidence="4" type="ORF">EG242_06935</name>
</gene>
<sequence>MNIVQNNKTWCVIIPTYNNAKTLKRVVDGVLNYTNHIFIVNDGSTDETADILENYKQLYILNVPQNKGKGNALQIGFKKALSLNYDYALTIDSDGQHYPTDIPVFLEELNATTEPILLIGSRNMTHESVPKKSSFGNRFSNFWFQIETGIKLTDTQSGYRLYPLKHFPKRFFTNKFEFEIEVIVRTAWKNISIKNVPIQVLYDPNERISHFRPFRDFTRISILNTVLVSITLLYIKPRNILLKFKKKSFKTFLKEDILQTNASNEVKALSLALGVFIGIVPVWGFQTFLSIFLAAIFKLNKTISFVGSNISIPPFIPFIVIASLKVGSFFVGESGEILIDFDNISFHSIKNHLLQYIVGSTILATFMAVLLGLICYVTLNFYKRKTAA</sequence>
<evidence type="ECO:0000313" key="4">
    <source>
        <dbReference type="EMBL" id="RRA95132.1"/>
    </source>
</evidence>
<keyword evidence="1" id="KW-0812">Transmembrane</keyword>
<dbReference type="SUPFAM" id="SSF53448">
    <property type="entry name" value="Nucleotide-diphospho-sugar transferases"/>
    <property type="match status" value="1"/>
</dbReference>
<dbReference type="EMBL" id="RQTJ01000011">
    <property type="protein sequence ID" value="RRA95132.1"/>
    <property type="molecule type" value="Genomic_DNA"/>
</dbReference>
<reference evidence="4 5" key="1">
    <citation type="submission" date="2018-11" db="EMBL/GenBank/DDBJ databases">
        <title>Flavobacterium sp. nov., YIM 102796 draft genome.</title>
        <authorList>
            <person name="Li G."/>
            <person name="Jiang Y."/>
        </authorList>
    </citation>
    <scope>NUCLEOTIDE SEQUENCE [LARGE SCALE GENOMIC DNA]</scope>
    <source>
        <strain evidence="4 5">YIM 102796</strain>
    </source>
</reference>
<dbReference type="PANTHER" id="PTHR10859">
    <property type="entry name" value="GLYCOSYL TRANSFERASE"/>
    <property type="match status" value="1"/>
</dbReference>
<feature type="transmembrane region" description="Helical" evidence="1">
    <location>
        <begin position="309"/>
        <end position="332"/>
    </location>
</feature>
<comment type="caution">
    <text evidence="4">The sequence shown here is derived from an EMBL/GenBank/DDBJ whole genome shotgun (WGS) entry which is preliminary data.</text>
</comment>
<dbReference type="GO" id="GO:0006487">
    <property type="term" value="P:protein N-linked glycosylation"/>
    <property type="evidence" value="ECO:0007669"/>
    <property type="project" value="TreeGrafter"/>
</dbReference>
<evidence type="ECO:0000256" key="1">
    <source>
        <dbReference type="SAM" id="Phobius"/>
    </source>
</evidence>
<dbReference type="Proteomes" id="UP000268372">
    <property type="component" value="Unassembled WGS sequence"/>
</dbReference>
<accession>A0A3P1B384</accession>
<dbReference type="RefSeq" id="WP_124899176.1">
    <property type="nucleotide sequence ID" value="NZ_RQTJ01000011.1"/>
</dbReference>
<protein>
    <submittedName>
        <fullName evidence="4">DUF2062 domain-containing protein</fullName>
    </submittedName>
</protein>
<evidence type="ECO:0000259" key="2">
    <source>
        <dbReference type="Pfam" id="PF00535"/>
    </source>
</evidence>
<feature type="transmembrane region" description="Helical" evidence="1">
    <location>
        <begin position="352"/>
        <end position="379"/>
    </location>
</feature>
<organism evidence="4 5">
    <name type="scientific">Paenimyroides viscosum</name>
    <dbReference type="NCBI Taxonomy" id="2488729"/>
    <lineage>
        <taxon>Bacteria</taxon>
        <taxon>Pseudomonadati</taxon>
        <taxon>Bacteroidota</taxon>
        <taxon>Flavobacteriia</taxon>
        <taxon>Flavobacteriales</taxon>
        <taxon>Flavobacteriaceae</taxon>
        <taxon>Paenimyroides</taxon>
    </lineage>
</organism>
<keyword evidence="1" id="KW-1133">Transmembrane helix</keyword>